<sequence length="86" mass="9241">TLKEVAASSESGTLTERLGESFARGHKEASGGIVPKEEFEELMAILRVGEKPAKSDGTGTENGKKETTPKKAQKNTLMNYFGTPNK</sequence>
<dbReference type="EMBL" id="JAWDJW010007653">
    <property type="protein sequence ID" value="KAK3061737.1"/>
    <property type="molecule type" value="Genomic_DNA"/>
</dbReference>
<name>A0ACC3D4U7_9PEZI</name>
<protein>
    <submittedName>
        <fullName evidence="1">Uncharacterized protein</fullName>
    </submittedName>
</protein>
<keyword evidence="2" id="KW-1185">Reference proteome</keyword>
<feature type="non-terminal residue" evidence="1">
    <location>
        <position position="1"/>
    </location>
</feature>
<accession>A0ACC3D4U7</accession>
<evidence type="ECO:0000313" key="2">
    <source>
        <dbReference type="Proteomes" id="UP001186974"/>
    </source>
</evidence>
<evidence type="ECO:0000313" key="1">
    <source>
        <dbReference type="EMBL" id="KAK3061737.1"/>
    </source>
</evidence>
<reference evidence="1" key="1">
    <citation type="submission" date="2024-09" db="EMBL/GenBank/DDBJ databases">
        <title>Black Yeasts Isolated from many extreme environments.</title>
        <authorList>
            <person name="Coleine C."/>
            <person name="Stajich J.E."/>
            <person name="Selbmann L."/>
        </authorList>
    </citation>
    <scope>NUCLEOTIDE SEQUENCE</scope>
    <source>
        <strain evidence="1">CCFEE 5737</strain>
    </source>
</reference>
<proteinExistence type="predicted"/>
<dbReference type="Proteomes" id="UP001186974">
    <property type="component" value="Unassembled WGS sequence"/>
</dbReference>
<organism evidence="1 2">
    <name type="scientific">Coniosporium uncinatum</name>
    <dbReference type="NCBI Taxonomy" id="93489"/>
    <lineage>
        <taxon>Eukaryota</taxon>
        <taxon>Fungi</taxon>
        <taxon>Dikarya</taxon>
        <taxon>Ascomycota</taxon>
        <taxon>Pezizomycotina</taxon>
        <taxon>Dothideomycetes</taxon>
        <taxon>Dothideomycetes incertae sedis</taxon>
        <taxon>Coniosporium</taxon>
    </lineage>
</organism>
<gene>
    <name evidence="1" type="ORF">LTS18_005543</name>
</gene>
<comment type="caution">
    <text evidence="1">The sequence shown here is derived from an EMBL/GenBank/DDBJ whole genome shotgun (WGS) entry which is preliminary data.</text>
</comment>